<dbReference type="Proteomes" id="UP000245207">
    <property type="component" value="Unassembled WGS sequence"/>
</dbReference>
<dbReference type="EMBL" id="PKPP01000009">
    <property type="protein sequence ID" value="PWA99705.1"/>
    <property type="molecule type" value="Genomic_DNA"/>
</dbReference>
<feature type="compositionally biased region" description="Low complexity" evidence="1">
    <location>
        <begin position="18"/>
        <end position="34"/>
    </location>
</feature>
<proteinExistence type="predicted"/>
<gene>
    <name evidence="2" type="ORF">CTI12_AA002330</name>
</gene>
<dbReference type="AlphaFoldDB" id="A0A2U1QNW6"/>
<evidence type="ECO:0000313" key="3">
    <source>
        <dbReference type="Proteomes" id="UP000245207"/>
    </source>
</evidence>
<organism evidence="2 3">
    <name type="scientific">Artemisia annua</name>
    <name type="common">Sweet wormwood</name>
    <dbReference type="NCBI Taxonomy" id="35608"/>
    <lineage>
        <taxon>Eukaryota</taxon>
        <taxon>Viridiplantae</taxon>
        <taxon>Streptophyta</taxon>
        <taxon>Embryophyta</taxon>
        <taxon>Tracheophyta</taxon>
        <taxon>Spermatophyta</taxon>
        <taxon>Magnoliopsida</taxon>
        <taxon>eudicotyledons</taxon>
        <taxon>Gunneridae</taxon>
        <taxon>Pentapetalae</taxon>
        <taxon>asterids</taxon>
        <taxon>campanulids</taxon>
        <taxon>Asterales</taxon>
        <taxon>Asteraceae</taxon>
        <taxon>Asteroideae</taxon>
        <taxon>Anthemideae</taxon>
        <taxon>Artemisiinae</taxon>
        <taxon>Artemisia</taxon>
    </lineage>
</organism>
<evidence type="ECO:0000256" key="1">
    <source>
        <dbReference type="SAM" id="MobiDB-lite"/>
    </source>
</evidence>
<dbReference type="PANTHER" id="PTHR36332:SF1">
    <property type="entry name" value="STRESS RESPONSE PROTEIN"/>
    <property type="match status" value="1"/>
</dbReference>
<protein>
    <submittedName>
        <fullName evidence="2">Uncharacterized protein</fullName>
    </submittedName>
</protein>
<reference evidence="2 3" key="1">
    <citation type="journal article" date="2018" name="Mol. Plant">
        <title>The genome of Artemisia annua provides insight into the evolution of Asteraceae family and artemisinin biosynthesis.</title>
        <authorList>
            <person name="Shen Q."/>
            <person name="Zhang L."/>
            <person name="Liao Z."/>
            <person name="Wang S."/>
            <person name="Yan T."/>
            <person name="Shi P."/>
            <person name="Liu M."/>
            <person name="Fu X."/>
            <person name="Pan Q."/>
            <person name="Wang Y."/>
            <person name="Lv Z."/>
            <person name="Lu X."/>
            <person name="Zhang F."/>
            <person name="Jiang W."/>
            <person name="Ma Y."/>
            <person name="Chen M."/>
            <person name="Hao X."/>
            <person name="Li L."/>
            <person name="Tang Y."/>
            <person name="Lv G."/>
            <person name="Zhou Y."/>
            <person name="Sun X."/>
            <person name="Brodelius P.E."/>
            <person name="Rose J.K.C."/>
            <person name="Tang K."/>
        </authorList>
    </citation>
    <scope>NUCLEOTIDE SEQUENCE [LARGE SCALE GENOMIC DNA]</scope>
    <source>
        <strain evidence="3">cv. Huhao1</strain>
        <tissue evidence="2">Leaf</tissue>
    </source>
</reference>
<feature type="compositionally biased region" description="Acidic residues" evidence="1">
    <location>
        <begin position="35"/>
        <end position="46"/>
    </location>
</feature>
<dbReference type="STRING" id="35608.A0A2U1QNW6"/>
<keyword evidence="3" id="KW-1185">Reference proteome</keyword>
<comment type="caution">
    <text evidence="2">The sequence shown here is derived from an EMBL/GenBank/DDBJ whole genome shotgun (WGS) entry which is preliminary data.</text>
</comment>
<name>A0A2U1QNW6_ARTAN</name>
<evidence type="ECO:0000313" key="2">
    <source>
        <dbReference type="EMBL" id="PWA99705.1"/>
    </source>
</evidence>
<accession>A0A2U1QNW6</accession>
<feature type="compositionally biased region" description="Basic residues" evidence="1">
    <location>
        <begin position="184"/>
        <end position="202"/>
    </location>
</feature>
<dbReference type="OrthoDB" id="1745547at2759"/>
<feature type="region of interest" description="Disordered" evidence="1">
    <location>
        <begin position="149"/>
        <end position="226"/>
    </location>
</feature>
<dbReference type="PANTHER" id="PTHR36332">
    <property type="entry name" value="STRESS RESPONSE PROTEIN"/>
    <property type="match status" value="1"/>
</dbReference>
<feature type="compositionally biased region" description="Basic and acidic residues" evidence="1">
    <location>
        <begin position="7"/>
        <end position="17"/>
    </location>
</feature>
<feature type="compositionally biased region" description="Basic residues" evidence="1">
    <location>
        <begin position="212"/>
        <end position="226"/>
    </location>
</feature>
<sequence length="226" mass="25180">MIKRRFYKLEHGDKDAPSDSSSSSDSELDAAASVDSEEVEEDDDNVVVESRKKDEPSSSSSGYESEDSSGNEVNLDSADSPSNDDGSEDEDYKQEVNGTRLLSENHYEMANTEDAEADNEAKTSNVLDCVLKSKSRHARSEKLLKEGRLKKMLNSDGEIEDGEDGETHQERHAKILALAESNKNAKKNKGRQRQKKRKALKKKPSDDPTPKSTKKSSNKKRRKSDI</sequence>
<feature type="region of interest" description="Disordered" evidence="1">
    <location>
        <begin position="1"/>
        <end position="124"/>
    </location>
</feature>